<dbReference type="SUPFAM" id="SSF47802">
    <property type="entry name" value="DNA polymerase beta, N-terminal domain-like"/>
    <property type="match status" value="1"/>
</dbReference>
<dbReference type="InterPro" id="IPR011335">
    <property type="entry name" value="Restrct_endonuc-II-like"/>
</dbReference>
<accession>A0A1A8W9X8</accession>
<dbReference type="EMBL" id="FLQW01001273">
    <property type="protein sequence ID" value="SBS88773.1"/>
    <property type="molecule type" value="Genomic_DNA"/>
</dbReference>
<dbReference type="GO" id="GO:0008821">
    <property type="term" value="F:crossover junction DNA endonuclease activity"/>
    <property type="evidence" value="ECO:0007669"/>
    <property type="project" value="UniProtKB-UniRule"/>
</dbReference>
<dbReference type="EC" id="3.1.22.-" evidence="2"/>
<name>A0A1A8W9X8_PLAMA</name>
<dbReference type="GO" id="GO:0003677">
    <property type="term" value="F:DNA binding"/>
    <property type="evidence" value="ECO:0007669"/>
    <property type="project" value="UniProtKB-UniRule"/>
</dbReference>
<evidence type="ECO:0000256" key="3">
    <source>
        <dbReference type="SAM" id="Coils"/>
    </source>
</evidence>
<dbReference type="SUPFAM" id="SSF52980">
    <property type="entry name" value="Restriction endonuclease-like"/>
    <property type="match status" value="1"/>
</dbReference>
<dbReference type="GO" id="GO:0005634">
    <property type="term" value="C:nucleus"/>
    <property type="evidence" value="ECO:0007669"/>
    <property type="project" value="UniProtKB-SubCell"/>
</dbReference>
<keyword evidence="2" id="KW-0539">Nucleus</keyword>
<dbReference type="GO" id="GO:0046872">
    <property type="term" value="F:metal ion binding"/>
    <property type="evidence" value="ECO:0007669"/>
    <property type="project" value="UniProtKB-UniRule"/>
</dbReference>
<evidence type="ECO:0000256" key="2">
    <source>
        <dbReference type="RuleBase" id="RU369042"/>
    </source>
</evidence>
<evidence type="ECO:0000313" key="7">
    <source>
        <dbReference type="Proteomes" id="UP000078597"/>
    </source>
</evidence>
<dbReference type="GO" id="GO:0006308">
    <property type="term" value="P:DNA catabolic process"/>
    <property type="evidence" value="ECO:0007669"/>
    <property type="project" value="UniProtKB-UniRule"/>
</dbReference>
<keyword evidence="2" id="KW-0227">DNA damage</keyword>
<dbReference type="Gene3D" id="1.10.150.110">
    <property type="entry name" value="DNA polymerase beta, N-terminal domain-like"/>
    <property type="match status" value="1"/>
</dbReference>
<dbReference type="GO" id="GO:0048257">
    <property type="term" value="F:3'-flap endonuclease activity"/>
    <property type="evidence" value="ECO:0007669"/>
    <property type="project" value="TreeGrafter"/>
</dbReference>
<dbReference type="PANTHER" id="PTHR13451">
    <property type="entry name" value="CLASS II CROSSOVER JUNCTION ENDONUCLEASE MUS81"/>
    <property type="match status" value="1"/>
</dbReference>
<feature type="compositionally biased region" description="Low complexity" evidence="4">
    <location>
        <begin position="1090"/>
        <end position="1109"/>
    </location>
</feature>
<keyword evidence="2" id="KW-0540">Nuclease</keyword>
<keyword evidence="2" id="KW-0234">DNA repair</keyword>
<feature type="compositionally biased region" description="Basic residues" evidence="4">
    <location>
        <begin position="171"/>
        <end position="183"/>
    </location>
</feature>
<evidence type="ECO:0000259" key="5">
    <source>
        <dbReference type="SMART" id="SM00891"/>
    </source>
</evidence>
<dbReference type="InterPro" id="IPR027421">
    <property type="entry name" value="DNA_pol_lamdba_lyase_dom_sf"/>
</dbReference>
<dbReference type="InterPro" id="IPR006166">
    <property type="entry name" value="ERCC4_domain"/>
</dbReference>
<keyword evidence="2 6" id="KW-0255">Endonuclease</keyword>
<feature type="compositionally biased region" description="Basic and acidic residues" evidence="4">
    <location>
        <begin position="1110"/>
        <end position="1132"/>
    </location>
</feature>
<comment type="similarity">
    <text evidence="2">Belongs to the XPF family.</text>
</comment>
<comment type="cofactor">
    <cofactor evidence="2">
        <name>Mg(2+)</name>
        <dbReference type="ChEBI" id="CHEBI:18420"/>
    </cofactor>
</comment>
<keyword evidence="2" id="KW-0233">DNA recombination</keyword>
<dbReference type="Gene3D" id="3.40.50.10130">
    <property type="match status" value="1"/>
</dbReference>
<dbReference type="Pfam" id="PF02732">
    <property type="entry name" value="ERCC4"/>
    <property type="match status" value="1"/>
</dbReference>
<comment type="subunit">
    <text evidence="2">Interacts with EME1.</text>
</comment>
<feature type="coiled-coil region" evidence="3">
    <location>
        <begin position="377"/>
        <end position="404"/>
    </location>
</feature>
<dbReference type="GO" id="GO:0048476">
    <property type="term" value="C:Holliday junction resolvase complex"/>
    <property type="evidence" value="ECO:0007669"/>
    <property type="project" value="UniProtKB-UniRule"/>
</dbReference>
<protein>
    <recommendedName>
        <fullName evidence="2">Crossover junction endonuclease MUS81</fullName>
        <ecNumber evidence="2">3.1.22.-</ecNumber>
    </recommendedName>
</protein>
<dbReference type="GO" id="GO:0000727">
    <property type="term" value="P:double-strand break repair via break-induced replication"/>
    <property type="evidence" value="ECO:0007669"/>
    <property type="project" value="UniProtKB-UniRule"/>
</dbReference>
<dbReference type="GO" id="GO:0031573">
    <property type="term" value="P:mitotic intra-S DNA damage checkpoint signaling"/>
    <property type="evidence" value="ECO:0007669"/>
    <property type="project" value="TreeGrafter"/>
</dbReference>
<dbReference type="GO" id="GO:0000712">
    <property type="term" value="P:resolution of meiotic recombination intermediates"/>
    <property type="evidence" value="ECO:0007669"/>
    <property type="project" value="TreeGrafter"/>
</dbReference>
<feature type="region of interest" description="Disordered" evidence="4">
    <location>
        <begin position="162"/>
        <end position="197"/>
    </location>
</feature>
<feature type="domain" description="ERCC4" evidence="5">
    <location>
        <begin position="1010"/>
        <end position="1191"/>
    </location>
</feature>
<dbReference type="VEuPathDB" id="PlasmoDB:PmUG01_12067600"/>
<dbReference type="InterPro" id="IPR047416">
    <property type="entry name" value="XPF_nuclease_Mus81"/>
</dbReference>
<reference evidence="7" key="1">
    <citation type="submission" date="2016-05" db="EMBL/GenBank/DDBJ databases">
        <authorList>
            <person name="Naeem Raeece"/>
        </authorList>
    </citation>
    <scope>NUCLEOTIDE SEQUENCE [LARGE SCALE GENOMIC DNA]</scope>
</reference>
<evidence type="ECO:0000256" key="1">
    <source>
        <dbReference type="ARBA" id="ARBA00022801"/>
    </source>
</evidence>
<keyword evidence="1 2" id="KW-0378">Hydrolase</keyword>
<dbReference type="Proteomes" id="UP000078597">
    <property type="component" value="Unassembled WGS sequence"/>
</dbReference>
<dbReference type="InterPro" id="IPR033309">
    <property type="entry name" value="Mus81"/>
</dbReference>
<dbReference type="SMART" id="SM00891">
    <property type="entry name" value="ERCC4"/>
    <property type="match status" value="1"/>
</dbReference>
<proteinExistence type="inferred from homology"/>
<keyword evidence="3" id="KW-0175">Coiled coil</keyword>
<feature type="compositionally biased region" description="Basic and acidic residues" evidence="4">
    <location>
        <begin position="894"/>
        <end position="917"/>
    </location>
</feature>
<feature type="region of interest" description="Disordered" evidence="4">
    <location>
        <begin position="892"/>
        <end position="944"/>
    </location>
</feature>
<dbReference type="PANTHER" id="PTHR13451:SF0">
    <property type="entry name" value="CROSSOVER JUNCTION ENDONUCLEASE MUS81"/>
    <property type="match status" value="1"/>
</dbReference>
<keyword evidence="2" id="KW-0479">Metal-binding</keyword>
<evidence type="ECO:0000256" key="4">
    <source>
        <dbReference type="SAM" id="MobiDB-lite"/>
    </source>
</evidence>
<comment type="subcellular location">
    <subcellularLocation>
        <location evidence="2">Nucleus</location>
    </subcellularLocation>
</comment>
<evidence type="ECO:0000313" key="6">
    <source>
        <dbReference type="EMBL" id="SBS88773.1"/>
    </source>
</evidence>
<dbReference type="CDD" id="cd20074">
    <property type="entry name" value="XPF_nuclease_Mus81"/>
    <property type="match status" value="1"/>
</dbReference>
<organism evidence="6 7">
    <name type="scientific">Plasmodium malariae</name>
    <dbReference type="NCBI Taxonomy" id="5858"/>
    <lineage>
        <taxon>Eukaryota</taxon>
        <taxon>Sar</taxon>
        <taxon>Alveolata</taxon>
        <taxon>Apicomplexa</taxon>
        <taxon>Aconoidasida</taxon>
        <taxon>Haemosporida</taxon>
        <taxon>Plasmodiidae</taxon>
        <taxon>Plasmodium</taxon>
        <taxon>Plasmodium (Plasmodium)</taxon>
    </lineage>
</organism>
<feature type="region of interest" description="Disordered" evidence="4">
    <location>
        <begin position="1089"/>
        <end position="1133"/>
    </location>
</feature>
<sequence length="1407" mass="164433">MEDNNYMKKLANRKIRRNYSIHPENIIFYDYFNSLKRKALAQGHNNLVISFKKIISSILKYPLPIKNSLDAYKLKGVGKRFSYYFEKALSQTKEENRYNNVNDKNGSSSGHLLRISNHINKVINNADNFIRELDDELYNIRIIGESSEDSILRNIKEIEKDYSNSNNSRCNNKKFKRKKKKKKDNIISDESSYNRSNEKNNTLHLTAKAYIYTNSKNLNNTIVSDNTIYRNKSFLECEEKSTKRSISFAKERRKNNSNNKSTLCQKSKRIELNDFEKTVLTFLDTYGHLYNEGAMSKEEITIGFLKSYRNSVNINFRTLRRLIKLEYIEKVEIFDNNSCNISTTFSISKAKKSKLKVVSKIKLTPKGKHYLEHLDHVEYLQQKKSNLQEEIVFTKEERNKTSEKENNGDKKNILSDMLSSEENFENAENVSTRIKKLEEWMKKENTYSNKENDIDLVNCDKASEKHFDISSFVTDDLNGYDIQSIDSSEEWKELNRKYGTSKYNTKREYQKNNDKSEKEYTYSSSAYTNYSISFGVTTKTEVNNCNNKERINSENEEDFIVDKNNNEGSSHNLHNLYVKKKKQDKSDNINLNFELKKKEINKKLKSSLKDRLQSRIMNMNKQKSNSSVLWSNVSKWNDFYDNYKLDGNGNGKGKKLTKLLFNHENKDEIINENRDERNDHGGHDTKKCTNDDTNTINKNGMNCISHCIIPNMDNNKVKLNGAEKSVDKEYKNNKSVLPSYNKTEQLSYYSGDWCKINYDINENIISYDKKDEKKENTKGYYLDRDTVRSQEKGILEYCKSENCNNQNCTKDNCTIENCSTKNYSIANYNTENYNTEMNSSLMKGISVLKKFGPNNKDNVTISDKQNIVDLIDLSDEASNNTIRSYASTDKYKRRPENCKMKKRNASNEEGKIKEDTRKKKRRKKKGEVKEEAEEMTEVGKEKEEMLKRKGIKGKNIHEINVKDKDLKDKDVKNKDVKGIDVGIGIEKDHISEGKGENKDCHVRYGPFEIVMVIDNRDVSGASYEQNEKMKKIFNNYKVKYITRNLPLGDIIWLCRRTIYYKKNSSKKISRKNKKKFKGEYERVTNEKKYGGILNNGSSGNDNNNNINRNKGNEEESGEEMKVKGDKEAAEQEVKDDEEIEYEEYVLKWIVERKTLNDLSASIVDGRYDEQKYRLMRSREIYHIIYLIENSNNSFKNYMNSTKVPYEMLTNAQHSTQLVNGFSILNSENMKHTFFLLCEMHIQIIQNIKEYCHIGENEYILHSDKLSLYLKNNASLWDHWNNESKKSKNNIVKEVFGKQLRLINMCGSEATELILSLWPTPFKLYEALNKYTYDGILAEKIKRIYLKNRDIIGKKRVKSPIDTQVSFRSVVHSCICADVYFSKEKLIAYVIRTCESIFDSTIEANVCT</sequence>
<comment type="function">
    <text evidence="2">Interacts with EME1 to form a DNA structure-specific endonuclease with substrate preference for branched DNA structures with a 5'-end at the branch nick. Typical substrates include 3'-flap structures, D-loops, replication forks and nicked Holliday junctions. May be required in mitosis for the processing of stalled or collapsed replication fork intermediates. May be required in meiosis for the repair of meiosis-specific double strand breaks subsequent to single-end invasion (SEI).</text>
</comment>
<keyword evidence="2" id="KW-0460">Magnesium</keyword>
<gene>
    <name evidence="6" type="ORF">PMALA_023800</name>
</gene>